<evidence type="ECO:0000256" key="7">
    <source>
        <dbReference type="SAM" id="SignalP"/>
    </source>
</evidence>
<name>J0WXG0_AURST</name>
<dbReference type="InParanoid" id="J0WXG0"/>
<dbReference type="GO" id="GO:0046872">
    <property type="term" value="F:metal ion binding"/>
    <property type="evidence" value="ECO:0007669"/>
    <property type="project" value="UniProtKB-KW"/>
</dbReference>
<feature type="signal peptide" evidence="7">
    <location>
        <begin position="1"/>
        <end position="18"/>
    </location>
</feature>
<comment type="cofactor">
    <cofactor evidence="1">
        <name>Cu(2+)</name>
        <dbReference type="ChEBI" id="CHEBI:29036"/>
    </cofactor>
</comment>
<keyword evidence="7" id="KW-0732">Signal</keyword>
<gene>
    <name evidence="9" type="ORF">AURDEDRAFT_91435</name>
</gene>
<evidence type="ECO:0000256" key="5">
    <source>
        <dbReference type="ARBA" id="ARBA00023180"/>
    </source>
</evidence>
<evidence type="ECO:0000259" key="8">
    <source>
        <dbReference type="Pfam" id="PF03067"/>
    </source>
</evidence>
<dbReference type="KEGG" id="adl:AURDEDRAFT_91435"/>
<dbReference type="PANTHER" id="PTHR36575">
    <property type="entry name" value="BINDING PROTEIN, PUTATIVE (AFU_ORTHOLOGUE AFUA_1G14430)-RELATED"/>
    <property type="match status" value="1"/>
</dbReference>
<keyword evidence="10" id="KW-1185">Reference proteome</keyword>
<comment type="similarity">
    <text evidence="6">Belongs to the polysaccharide monooxygenase AA13 family.</text>
</comment>
<keyword evidence="2" id="KW-0479">Metal-binding</keyword>
<proteinExistence type="inferred from homology"/>
<evidence type="ECO:0000313" key="9">
    <source>
        <dbReference type="EMBL" id="EJD39590.1"/>
    </source>
</evidence>
<dbReference type="Pfam" id="PF03067">
    <property type="entry name" value="LPMO_10"/>
    <property type="match status" value="1"/>
</dbReference>
<keyword evidence="5" id="KW-0325">Glycoprotein</keyword>
<dbReference type="EMBL" id="JH687812">
    <property type="protein sequence ID" value="EJD39590.1"/>
    <property type="molecule type" value="Genomic_DNA"/>
</dbReference>
<evidence type="ECO:0000256" key="2">
    <source>
        <dbReference type="ARBA" id="ARBA00022723"/>
    </source>
</evidence>
<evidence type="ECO:0000256" key="3">
    <source>
        <dbReference type="ARBA" id="ARBA00023008"/>
    </source>
</evidence>
<dbReference type="InterPro" id="IPR052282">
    <property type="entry name" value="Starch-active_LPMO"/>
</dbReference>
<reference evidence="10" key="1">
    <citation type="journal article" date="2012" name="Science">
        <title>The Paleozoic origin of enzymatic lignin decomposition reconstructed from 31 fungal genomes.</title>
        <authorList>
            <person name="Floudas D."/>
            <person name="Binder M."/>
            <person name="Riley R."/>
            <person name="Barry K."/>
            <person name="Blanchette R.A."/>
            <person name="Henrissat B."/>
            <person name="Martinez A.T."/>
            <person name="Otillar R."/>
            <person name="Spatafora J.W."/>
            <person name="Yadav J.S."/>
            <person name="Aerts A."/>
            <person name="Benoit I."/>
            <person name="Boyd A."/>
            <person name="Carlson A."/>
            <person name="Copeland A."/>
            <person name="Coutinho P.M."/>
            <person name="de Vries R.P."/>
            <person name="Ferreira P."/>
            <person name="Findley K."/>
            <person name="Foster B."/>
            <person name="Gaskell J."/>
            <person name="Glotzer D."/>
            <person name="Gorecki P."/>
            <person name="Heitman J."/>
            <person name="Hesse C."/>
            <person name="Hori C."/>
            <person name="Igarashi K."/>
            <person name="Jurgens J.A."/>
            <person name="Kallen N."/>
            <person name="Kersten P."/>
            <person name="Kohler A."/>
            <person name="Kuees U."/>
            <person name="Kumar T.K.A."/>
            <person name="Kuo A."/>
            <person name="LaButti K."/>
            <person name="Larrondo L.F."/>
            <person name="Lindquist E."/>
            <person name="Ling A."/>
            <person name="Lombard V."/>
            <person name="Lucas S."/>
            <person name="Lundell T."/>
            <person name="Martin R."/>
            <person name="McLaughlin D.J."/>
            <person name="Morgenstern I."/>
            <person name="Morin E."/>
            <person name="Murat C."/>
            <person name="Nagy L.G."/>
            <person name="Nolan M."/>
            <person name="Ohm R.A."/>
            <person name="Patyshakuliyeva A."/>
            <person name="Rokas A."/>
            <person name="Ruiz-Duenas F.J."/>
            <person name="Sabat G."/>
            <person name="Salamov A."/>
            <person name="Samejima M."/>
            <person name="Schmutz J."/>
            <person name="Slot J.C."/>
            <person name="St John F."/>
            <person name="Stenlid J."/>
            <person name="Sun H."/>
            <person name="Sun S."/>
            <person name="Syed K."/>
            <person name="Tsang A."/>
            <person name="Wiebenga A."/>
            <person name="Young D."/>
            <person name="Pisabarro A."/>
            <person name="Eastwood D.C."/>
            <person name="Martin F."/>
            <person name="Cullen D."/>
            <person name="Grigoriev I.V."/>
            <person name="Hibbett D.S."/>
        </authorList>
    </citation>
    <scope>NUCLEOTIDE SEQUENCE [LARGE SCALE GENOMIC DNA]</scope>
    <source>
        <strain evidence="10">TFB10046</strain>
    </source>
</reference>
<organism evidence="9 10">
    <name type="scientific">Auricularia subglabra (strain TFB-10046 / SS5)</name>
    <name type="common">White-rot fungus</name>
    <name type="synonym">Auricularia delicata (strain TFB10046)</name>
    <dbReference type="NCBI Taxonomy" id="717982"/>
    <lineage>
        <taxon>Eukaryota</taxon>
        <taxon>Fungi</taxon>
        <taxon>Dikarya</taxon>
        <taxon>Basidiomycota</taxon>
        <taxon>Agaricomycotina</taxon>
        <taxon>Agaricomycetes</taxon>
        <taxon>Auriculariales</taxon>
        <taxon>Auriculariaceae</taxon>
        <taxon>Auricularia</taxon>
    </lineage>
</organism>
<evidence type="ECO:0000256" key="1">
    <source>
        <dbReference type="ARBA" id="ARBA00001973"/>
    </source>
</evidence>
<accession>J0WXG0</accession>
<dbReference type="InterPro" id="IPR004302">
    <property type="entry name" value="Cellulose/chitin-bd_N"/>
</dbReference>
<dbReference type="PANTHER" id="PTHR36575:SF2">
    <property type="entry name" value="CHITIN-BINDING TYPE-4 DOMAIN-CONTAINING PROTEIN-RELATED"/>
    <property type="match status" value="1"/>
</dbReference>
<keyword evidence="3" id="KW-0186">Copper</keyword>
<feature type="domain" description="Chitin-binding type-4" evidence="8">
    <location>
        <begin position="19"/>
        <end position="186"/>
    </location>
</feature>
<feature type="chain" id="PRO_5003741358" description="Chitin-binding type-4 domain-containing protein" evidence="7">
    <location>
        <begin position="19"/>
        <end position="192"/>
    </location>
</feature>
<evidence type="ECO:0000256" key="6">
    <source>
        <dbReference type="ARBA" id="ARBA00034311"/>
    </source>
</evidence>
<protein>
    <recommendedName>
        <fullName evidence="8">Chitin-binding type-4 domain-containing protein</fullName>
    </recommendedName>
</protein>
<evidence type="ECO:0000313" key="10">
    <source>
        <dbReference type="Proteomes" id="UP000006514"/>
    </source>
</evidence>
<keyword evidence="4" id="KW-1015">Disulfide bond</keyword>
<dbReference type="eggNOG" id="ENOG502SPCD">
    <property type="taxonomic scope" value="Eukaryota"/>
</dbReference>
<dbReference type="OrthoDB" id="120613at2759"/>
<sequence>MFASFILTCLVFATSAFAHGVVTSPAPRRAGTQLTNVCGTGPAQVLSNDVTAPIENAVKQVSAATTADCSLFFCRGLQLADNLDLVQTFPAGTVVPMTINIRVRHIGPANVSIVNTKTQSLMGPALFSWPVFADPAAAADPPKNETSFSVTIPDLGGQCAQLGACSIQWWWFGSQVKQTYESCIDFVQPLDE</sequence>
<dbReference type="AlphaFoldDB" id="J0WXG0"/>
<evidence type="ECO:0000256" key="4">
    <source>
        <dbReference type="ARBA" id="ARBA00023157"/>
    </source>
</evidence>
<dbReference type="Proteomes" id="UP000006514">
    <property type="component" value="Unassembled WGS sequence"/>
</dbReference>
<dbReference type="OMA" id="RCNLWLC"/>